<dbReference type="SUPFAM" id="SSF52743">
    <property type="entry name" value="Subtilisin-like"/>
    <property type="match status" value="1"/>
</dbReference>
<dbReference type="GO" id="GO:0006508">
    <property type="term" value="P:proteolysis"/>
    <property type="evidence" value="ECO:0007669"/>
    <property type="project" value="InterPro"/>
</dbReference>
<dbReference type="AlphaFoldDB" id="A0A5K1H1J4"/>
<evidence type="ECO:0000256" key="1">
    <source>
        <dbReference type="ARBA" id="ARBA00011073"/>
    </source>
</evidence>
<keyword evidence="2" id="KW-0732">Signal</keyword>
<evidence type="ECO:0000313" key="3">
    <source>
        <dbReference type="EMBL" id="VVW83141.1"/>
    </source>
</evidence>
<dbReference type="GO" id="GO:0004252">
    <property type="term" value="F:serine-type endopeptidase activity"/>
    <property type="evidence" value="ECO:0007669"/>
    <property type="project" value="InterPro"/>
</dbReference>
<reference evidence="3" key="1">
    <citation type="submission" date="2019-09" db="EMBL/GenBank/DDBJ databases">
        <authorList>
            <person name="Zhang L."/>
        </authorList>
    </citation>
    <scope>NUCLEOTIDE SEQUENCE</scope>
</reference>
<accession>A0A5K1H1J4</accession>
<dbReference type="PANTHER" id="PTHR10795">
    <property type="entry name" value="PROPROTEIN CONVERTASE SUBTILISIN/KEXIN"/>
    <property type="match status" value="1"/>
</dbReference>
<gene>
    <name evidence="3" type="ORF">NYM_LOCUS28450</name>
</gene>
<sequence length="70" mass="7357">MEATPSRPQLASTIMHNAYYCGMGLGAARGGSSTSRLAIYKVCSKEGCFRADLLKGIDDAVGDGVDIVFL</sequence>
<dbReference type="EMBL" id="LR721790">
    <property type="protein sequence ID" value="VVW83141.1"/>
    <property type="molecule type" value="Genomic_DNA"/>
</dbReference>
<proteinExistence type="inferred from homology"/>
<evidence type="ECO:0000256" key="2">
    <source>
        <dbReference type="ARBA" id="ARBA00022729"/>
    </source>
</evidence>
<name>A0A5K1H1J4_9MAGN</name>
<dbReference type="InterPro" id="IPR036852">
    <property type="entry name" value="Peptidase_S8/S53_dom_sf"/>
</dbReference>
<protein>
    <submittedName>
        <fullName evidence="3">Uncharacterized protein</fullName>
    </submittedName>
</protein>
<dbReference type="InterPro" id="IPR045051">
    <property type="entry name" value="SBT"/>
</dbReference>
<comment type="similarity">
    <text evidence="1">Belongs to the peptidase S8 family.</text>
</comment>
<organism evidence="3">
    <name type="scientific">Nymphaea colorata</name>
    <name type="common">pocket water lily</name>
    <dbReference type="NCBI Taxonomy" id="210225"/>
    <lineage>
        <taxon>Eukaryota</taxon>
        <taxon>Viridiplantae</taxon>
        <taxon>Streptophyta</taxon>
        <taxon>Embryophyta</taxon>
        <taxon>Tracheophyta</taxon>
        <taxon>Spermatophyta</taxon>
        <taxon>Magnoliopsida</taxon>
        <taxon>Nymphaeales</taxon>
        <taxon>Nymphaeaceae</taxon>
        <taxon>Nymphaea</taxon>
    </lineage>
</organism>
<dbReference type="Gene3D" id="3.40.50.200">
    <property type="entry name" value="Peptidase S8/S53 domain"/>
    <property type="match status" value="1"/>
</dbReference>